<comment type="caution">
    <text evidence="9">The sequence shown here is derived from an EMBL/GenBank/DDBJ whole genome shotgun (WGS) entry which is preliminary data.</text>
</comment>
<keyword evidence="5" id="KW-0521">NADP</keyword>
<dbReference type="Pfam" id="PF00743">
    <property type="entry name" value="FMO-like"/>
    <property type="match status" value="2"/>
</dbReference>
<evidence type="ECO:0000256" key="2">
    <source>
        <dbReference type="ARBA" id="ARBA00009183"/>
    </source>
</evidence>
<dbReference type="GO" id="GO:0004499">
    <property type="term" value="F:N,N-dimethylaniline monooxygenase activity"/>
    <property type="evidence" value="ECO:0007669"/>
    <property type="project" value="InterPro"/>
</dbReference>
<evidence type="ECO:0000256" key="6">
    <source>
        <dbReference type="ARBA" id="ARBA00023002"/>
    </source>
</evidence>
<keyword evidence="3 8" id="KW-0285">Flavoprotein</keyword>
<dbReference type="PIRSF" id="PIRSF000332">
    <property type="entry name" value="FMO"/>
    <property type="match status" value="1"/>
</dbReference>
<evidence type="ECO:0000256" key="8">
    <source>
        <dbReference type="RuleBase" id="RU361177"/>
    </source>
</evidence>
<dbReference type="FunFam" id="3.50.50.60:FF:000138">
    <property type="entry name" value="Flavin-containing monooxygenase"/>
    <property type="match status" value="1"/>
</dbReference>
<keyword evidence="10" id="KW-1185">Reference proteome</keyword>
<dbReference type="EMBL" id="CAXKWB010005912">
    <property type="protein sequence ID" value="CAL4080499.1"/>
    <property type="molecule type" value="Genomic_DNA"/>
</dbReference>
<dbReference type="InterPro" id="IPR050346">
    <property type="entry name" value="FMO-like"/>
</dbReference>
<dbReference type="AlphaFoldDB" id="A0AAV2QFU5"/>
<evidence type="ECO:0000256" key="5">
    <source>
        <dbReference type="ARBA" id="ARBA00022857"/>
    </source>
</evidence>
<keyword evidence="7 8" id="KW-0503">Monooxygenase</keyword>
<dbReference type="Proteomes" id="UP001497623">
    <property type="component" value="Unassembled WGS sequence"/>
</dbReference>
<evidence type="ECO:0000313" key="10">
    <source>
        <dbReference type="Proteomes" id="UP001497623"/>
    </source>
</evidence>
<evidence type="ECO:0000256" key="4">
    <source>
        <dbReference type="ARBA" id="ARBA00022827"/>
    </source>
</evidence>
<dbReference type="PRINTS" id="PR00370">
    <property type="entry name" value="FMOXYGENASE"/>
</dbReference>
<keyword evidence="4 8" id="KW-0274">FAD</keyword>
<protein>
    <recommendedName>
        <fullName evidence="8">Flavin-containing monooxygenase</fullName>
        <ecNumber evidence="8">1.-.-.-</ecNumber>
    </recommendedName>
</protein>
<proteinExistence type="inferred from homology"/>
<name>A0AAV2QFU5_MEGNR</name>
<dbReference type="SUPFAM" id="SSF51905">
    <property type="entry name" value="FAD/NAD(P)-binding domain"/>
    <property type="match status" value="2"/>
</dbReference>
<dbReference type="Gene3D" id="3.50.50.60">
    <property type="entry name" value="FAD/NAD(P)-binding domain"/>
    <property type="match status" value="2"/>
</dbReference>
<dbReference type="InterPro" id="IPR000960">
    <property type="entry name" value="Flavin_mOase"/>
</dbReference>
<reference evidence="9 10" key="1">
    <citation type="submission" date="2024-05" db="EMBL/GenBank/DDBJ databases">
        <authorList>
            <person name="Wallberg A."/>
        </authorList>
    </citation>
    <scope>NUCLEOTIDE SEQUENCE [LARGE SCALE GENOMIC DNA]</scope>
</reference>
<keyword evidence="6 8" id="KW-0560">Oxidoreductase</keyword>
<organism evidence="9 10">
    <name type="scientific">Meganyctiphanes norvegica</name>
    <name type="common">Northern krill</name>
    <name type="synonym">Thysanopoda norvegica</name>
    <dbReference type="NCBI Taxonomy" id="48144"/>
    <lineage>
        <taxon>Eukaryota</taxon>
        <taxon>Metazoa</taxon>
        <taxon>Ecdysozoa</taxon>
        <taxon>Arthropoda</taxon>
        <taxon>Crustacea</taxon>
        <taxon>Multicrustacea</taxon>
        <taxon>Malacostraca</taxon>
        <taxon>Eumalacostraca</taxon>
        <taxon>Eucarida</taxon>
        <taxon>Euphausiacea</taxon>
        <taxon>Euphausiidae</taxon>
        <taxon>Meganyctiphanes</taxon>
    </lineage>
</organism>
<comment type="similarity">
    <text evidence="2 8">Belongs to the FMO family.</text>
</comment>
<evidence type="ECO:0000256" key="3">
    <source>
        <dbReference type="ARBA" id="ARBA00022630"/>
    </source>
</evidence>
<dbReference type="PANTHER" id="PTHR23023">
    <property type="entry name" value="DIMETHYLANILINE MONOOXYGENASE"/>
    <property type="match status" value="1"/>
</dbReference>
<evidence type="ECO:0000256" key="7">
    <source>
        <dbReference type="ARBA" id="ARBA00023033"/>
    </source>
</evidence>
<dbReference type="InterPro" id="IPR036188">
    <property type="entry name" value="FAD/NAD-bd_sf"/>
</dbReference>
<evidence type="ECO:0000313" key="9">
    <source>
        <dbReference type="EMBL" id="CAL4080499.1"/>
    </source>
</evidence>
<gene>
    <name evidence="9" type="ORF">MNOR_LOCUS11298</name>
</gene>
<accession>A0AAV2QFU5</accession>
<dbReference type="GO" id="GO:0050661">
    <property type="term" value="F:NADP binding"/>
    <property type="evidence" value="ECO:0007669"/>
    <property type="project" value="InterPro"/>
</dbReference>
<evidence type="ECO:0000256" key="1">
    <source>
        <dbReference type="ARBA" id="ARBA00001974"/>
    </source>
</evidence>
<sequence length="407" mass="45585">MKTVGVIGGGGAGLCALRHILDTEDMQPVVWEKAHELGGTWVYSSNIGSERNGLSIHSSIYQNLRTNLPKNIMGFPDFHFPSEGEPFCHHSEVLKYMQDYANKFNLLQHIKFGHHVENVSCDGEIWKVTVCELSSQVRSTTACDALIICNGHYSVPRIPQIKGLENYKGLISHSHGYRLPCAYKDKTVVVLGAAASGIDISKEIATVAKEVYLSHNREDSVKCGLPGNINEVKGVTEYTDEGFVFGTESKVHADAILFCTGYEYSFPFFDSSCGVLIENNQVMPLYKQIIHSKYPTMGFIGIPHDSLPFAMFHFQALYFIATLKGQIVLPTEEEMLKTTQEEIKTKEASGIPAKHYHNIRLDLFSYMEWLAQECKVEPLPPCFKKVWDKVECWKGQRELNGTCCGAN</sequence>
<dbReference type="EC" id="1.-.-.-" evidence="8"/>
<comment type="cofactor">
    <cofactor evidence="1 8">
        <name>FAD</name>
        <dbReference type="ChEBI" id="CHEBI:57692"/>
    </cofactor>
</comment>
<dbReference type="InterPro" id="IPR020946">
    <property type="entry name" value="Flavin_mOase-like"/>
</dbReference>
<dbReference type="GO" id="GO:0050660">
    <property type="term" value="F:flavin adenine dinucleotide binding"/>
    <property type="evidence" value="ECO:0007669"/>
    <property type="project" value="InterPro"/>
</dbReference>